<evidence type="ECO:0000256" key="1">
    <source>
        <dbReference type="SAM" id="MobiDB-lite"/>
    </source>
</evidence>
<accession>A0A4P6ESZ3</accession>
<organism evidence="3 4">
    <name type="scientific">Paenibacillus protaetiae</name>
    <dbReference type="NCBI Taxonomy" id="2509456"/>
    <lineage>
        <taxon>Bacteria</taxon>
        <taxon>Bacillati</taxon>
        <taxon>Bacillota</taxon>
        <taxon>Bacilli</taxon>
        <taxon>Bacillales</taxon>
        <taxon>Paenibacillaceae</taxon>
        <taxon>Paenibacillus</taxon>
    </lineage>
</organism>
<keyword evidence="2" id="KW-0812">Transmembrane</keyword>
<dbReference type="KEGG" id="pprt:ET464_07380"/>
<dbReference type="InterPro" id="IPR014195">
    <property type="entry name" value="Spore_III_AG"/>
</dbReference>
<evidence type="ECO:0000313" key="4">
    <source>
        <dbReference type="Proteomes" id="UP000293568"/>
    </source>
</evidence>
<sequence length="213" mass="23148">MAKWMQWLERAFGGGPSGPKRIRTLRMLLIVGAVGAALMLLNSFLKMNPVEPSHSQSPVPPADQDQETFGGTRVSASDNPFDAIEQQLEMRLKDILEKVVGVSNVDVLVTVDSTGEQVYAQNDQDTQSVTEETDPNGGRRYITSTTKNGTIVLYEVAGEQKPVITKTISPRIRGIIVVAKGAENTAIRHLITDAVSKGVNVPVSRISVVPRKQ</sequence>
<keyword evidence="2" id="KW-1133">Transmembrane helix</keyword>
<dbReference type="AlphaFoldDB" id="A0A4P6ESZ3"/>
<feature type="region of interest" description="Disordered" evidence="1">
    <location>
        <begin position="50"/>
        <end position="77"/>
    </location>
</feature>
<name>A0A4P6ESZ3_9BACL</name>
<dbReference type="NCBIfam" id="TIGR02830">
    <property type="entry name" value="spore_III_AG"/>
    <property type="match status" value="1"/>
</dbReference>
<reference evidence="3 4" key="1">
    <citation type="submission" date="2019-01" db="EMBL/GenBank/DDBJ databases">
        <title>Genome sequencing of strain FW100M-2.</title>
        <authorList>
            <person name="Heo J."/>
            <person name="Kim S.-J."/>
            <person name="Kim J.-S."/>
            <person name="Hong S.-B."/>
            <person name="Kwon S.-W."/>
        </authorList>
    </citation>
    <scope>NUCLEOTIDE SEQUENCE [LARGE SCALE GENOMIC DNA]</scope>
    <source>
        <strain evidence="3 4">FW100M-2</strain>
    </source>
</reference>
<protein>
    <submittedName>
        <fullName evidence="3">Stage III sporulation protein AG</fullName>
    </submittedName>
</protein>
<proteinExistence type="predicted"/>
<evidence type="ECO:0000256" key="2">
    <source>
        <dbReference type="SAM" id="Phobius"/>
    </source>
</evidence>
<evidence type="ECO:0000313" key="3">
    <source>
        <dbReference type="EMBL" id="QAY66250.1"/>
    </source>
</evidence>
<dbReference type="OrthoDB" id="2381602at2"/>
<dbReference type="RefSeq" id="WP_129439640.1">
    <property type="nucleotide sequence ID" value="NZ_CP035492.1"/>
</dbReference>
<dbReference type="Proteomes" id="UP000293568">
    <property type="component" value="Chromosome"/>
</dbReference>
<keyword evidence="2" id="KW-0472">Membrane</keyword>
<gene>
    <name evidence="3" type="primary">spoIIIAG</name>
    <name evidence="3" type="ORF">ET464_07380</name>
</gene>
<feature type="transmembrane region" description="Helical" evidence="2">
    <location>
        <begin position="27"/>
        <end position="45"/>
    </location>
</feature>
<dbReference type="EMBL" id="CP035492">
    <property type="protein sequence ID" value="QAY66250.1"/>
    <property type="molecule type" value="Genomic_DNA"/>
</dbReference>
<keyword evidence="4" id="KW-1185">Reference proteome</keyword>